<protein>
    <submittedName>
        <fullName evidence="2">Uncharacterized protein</fullName>
    </submittedName>
</protein>
<dbReference type="PANTHER" id="PTHR34665:SF4">
    <property type="entry name" value="DUF3741 DOMAIN-CONTAINING PROTEIN"/>
    <property type="match status" value="1"/>
</dbReference>
<keyword evidence="3" id="KW-1185">Reference proteome</keyword>
<sequence length="192" mass="21693">MPSITPFSIFMEKKKPQGGGSGADDLTLVKAAAWAWYQHGSGSEGKTMCESDVTRTRRAPGPSRYKLEAMGLMKENTMELGSETPSPIRTDKSLLDDYEVESISKHFDYLIESSSKRFYGFEIDNLDHDQRSMSSMDSDQTSGMKQKKDKKKKIFLRGFWPRHSVVCATREDVDTRALVRCGSGNSRKGRFR</sequence>
<gene>
    <name evidence="2" type="ORF">DCAF_LOCUS14035</name>
</gene>
<dbReference type="PANTHER" id="PTHR34665">
    <property type="entry name" value="DUF3741 DOMAIN-CONTAINING PROTEIN"/>
    <property type="match status" value="1"/>
</dbReference>
<accession>A0AAV1RTX6</accession>
<dbReference type="Proteomes" id="UP001314170">
    <property type="component" value="Unassembled WGS sequence"/>
</dbReference>
<feature type="region of interest" description="Disordered" evidence="1">
    <location>
        <begin position="1"/>
        <end position="22"/>
    </location>
</feature>
<feature type="region of interest" description="Disordered" evidence="1">
    <location>
        <begin position="130"/>
        <end position="151"/>
    </location>
</feature>
<dbReference type="AlphaFoldDB" id="A0AAV1RTX6"/>
<comment type="caution">
    <text evidence="2">The sequence shown here is derived from an EMBL/GenBank/DDBJ whole genome shotgun (WGS) entry which is preliminary data.</text>
</comment>
<evidence type="ECO:0000256" key="1">
    <source>
        <dbReference type="SAM" id="MobiDB-lite"/>
    </source>
</evidence>
<organism evidence="2 3">
    <name type="scientific">Dovyalis caffra</name>
    <dbReference type="NCBI Taxonomy" id="77055"/>
    <lineage>
        <taxon>Eukaryota</taxon>
        <taxon>Viridiplantae</taxon>
        <taxon>Streptophyta</taxon>
        <taxon>Embryophyta</taxon>
        <taxon>Tracheophyta</taxon>
        <taxon>Spermatophyta</taxon>
        <taxon>Magnoliopsida</taxon>
        <taxon>eudicotyledons</taxon>
        <taxon>Gunneridae</taxon>
        <taxon>Pentapetalae</taxon>
        <taxon>rosids</taxon>
        <taxon>fabids</taxon>
        <taxon>Malpighiales</taxon>
        <taxon>Salicaceae</taxon>
        <taxon>Flacourtieae</taxon>
        <taxon>Dovyalis</taxon>
    </lineage>
</organism>
<evidence type="ECO:0000313" key="3">
    <source>
        <dbReference type="Proteomes" id="UP001314170"/>
    </source>
</evidence>
<name>A0AAV1RTX6_9ROSI</name>
<dbReference type="EMBL" id="CAWUPB010001156">
    <property type="protein sequence ID" value="CAK7338987.1"/>
    <property type="molecule type" value="Genomic_DNA"/>
</dbReference>
<evidence type="ECO:0000313" key="2">
    <source>
        <dbReference type="EMBL" id="CAK7338987.1"/>
    </source>
</evidence>
<proteinExistence type="predicted"/>
<reference evidence="2 3" key="1">
    <citation type="submission" date="2024-01" db="EMBL/GenBank/DDBJ databases">
        <authorList>
            <person name="Waweru B."/>
        </authorList>
    </citation>
    <scope>NUCLEOTIDE SEQUENCE [LARGE SCALE GENOMIC DNA]</scope>
</reference>